<accession>A0A096A9F8</accession>
<proteinExistence type="predicted"/>
<evidence type="ECO:0000313" key="1">
    <source>
        <dbReference type="EMBL" id="KGF43196.1"/>
    </source>
</evidence>
<dbReference type="AlphaFoldDB" id="A0A096A9F8"/>
<sequence length="135" mass="15553">MKVDILHSQTLPTNDLLNLPDIDGVFNEVKEPSVPQPSQTAPKTVQPNIHKPDDSWQLFQQYAQQYGYRVKKYDRKNYEIDNEVVDLLKLCNINNMSVTDIINAALRAFIGTNSGYLKEFLRSNDYIVNNLQDHV</sequence>
<dbReference type="Proteomes" id="UP000029525">
    <property type="component" value="Unassembled WGS sequence"/>
</dbReference>
<comment type="caution">
    <text evidence="1">The sequence shown here is derived from an EMBL/GenBank/DDBJ whole genome shotgun (WGS) entry which is preliminary data.</text>
</comment>
<dbReference type="EMBL" id="JRNQ01000098">
    <property type="protein sequence ID" value="KGF43196.1"/>
    <property type="molecule type" value="Genomic_DNA"/>
</dbReference>
<reference evidence="1 2" key="1">
    <citation type="submission" date="2014-07" db="EMBL/GenBank/DDBJ databases">
        <authorList>
            <person name="McCorrison J."/>
            <person name="Sanka R."/>
            <person name="Torralba M."/>
            <person name="Gillis M."/>
            <person name="Haft D.H."/>
            <person name="Methe B."/>
            <person name="Sutton G."/>
            <person name="Nelson K.E."/>
        </authorList>
    </citation>
    <scope>NUCLEOTIDE SEQUENCE [LARGE SCALE GENOMIC DNA]</scope>
    <source>
        <strain evidence="1 2">DNF00320</strain>
    </source>
</reference>
<protein>
    <submittedName>
        <fullName evidence="1">Lipase</fullName>
    </submittedName>
</protein>
<organism evidence="1 2">
    <name type="scientific">Prevotella bivia DNF00320</name>
    <dbReference type="NCBI Taxonomy" id="1401068"/>
    <lineage>
        <taxon>Bacteria</taxon>
        <taxon>Pseudomonadati</taxon>
        <taxon>Bacteroidota</taxon>
        <taxon>Bacteroidia</taxon>
        <taxon>Bacteroidales</taxon>
        <taxon>Prevotellaceae</taxon>
        <taxon>Prevotella</taxon>
    </lineage>
</organism>
<dbReference type="OrthoDB" id="1069647at2"/>
<name>A0A096A9F8_9BACT</name>
<evidence type="ECO:0000313" key="2">
    <source>
        <dbReference type="Proteomes" id="UP000029525"/>
    </source>
</evidence>
<gene>
    <name evidence="1" type="ORF">HMPREF0647_10405</name>
</gene>
<dbReference type="RefSeq" id="WP_036868525.1">
    <property type="nucleotide sequence ID" value="NZ_JRNQ01000098.1"/>
</dbReference>